<keyword evidence="2" id="KW-0238">DNA-binding</keyword>
<evidence type="ECO:0000256" key="1">
    <source>
        <dbReference type="ARBA" id="ARBA00023015"/>
    </source>
</evidence>
<evidence type="ECO:0000313" key="6">
    <source>
        <dbReference type="Proteomes" id="UP001196509"/>
    </source>
</evidence>
<feature type="domain" description="HTH gntR-type" evidence="4">
    <location>
        <begin position="3"/>
        <end position="70"/>
    </location>
</feature>
<dbReference type="InterPro" id="IPR000524">
    <property type="entry name" value="Tscrpt_reg_HTH_GntR"/>
</dbReference>
<dbReference type="PANTHER" id="PTHR43537">
    <property type="entry name" value="TRANSCRIPTIONAL REGULATOR, GNTR FAMILY"/>
    <property type="match status" value="1"/>
</dbReference>
<name>A0AAE2ZJX0_9HYPH</name>
<reference evidence="5" key="1">
    <citation type="submission" date="2021-08" db="EMBL/GenBank/DDBJ databases">
        <title>Hoeflea bacterium WL0058 sp. nov., isolated from the sediment.</title>
        <authorList>
            <person name="Wang L."/>
            <person name="Zhang D."/>
        </authorList>
    </citation>
    <scope>NUCLEOTIDE SEQUENCE</scope>
    <source>
        <strain evidence="5">WL0058</strain>
    </source>
</reference>
<dbReference type="Gene3D" id="1.10.10.10">
    <property type="entry name" value="Winged helix-like DNA-binding domain superfamily/Winged helix DNA-binding domain"/>
    <property type="match status" value="1"/>
</dbReference>
<proteinExistence type="predicted"/>
<dbReference type="Gene3D" id="1.20.120.530">
    <property type="entry name" value="GntR ligand-binding domain-like"/>
    <property type="match status" value="1"/>
</dbReference>
<organism evidence="5 6">
    <name type="scientific">Flavimaribacter sediminis</name>
    <dbReference type="NCBI Taxonomy" id="2865987"/>
    <lineage>
        <taxon>Bacteria</taxon>
        <taxon>Pseudomonadati</taxon>
        <taxon>Pseudomonadota</taxon>
        <taxon>Alphaproteobacteria</taxon>
        <taxon>Hyphomicrobiales</taxon>
        <taxon>Rhizobiaceae</taxon>
        <taxon>Flavimaribacter</taxon>
    </lineage>
</organism>
<keyword evidence="3" id="KW-0804">Transcription</keyword>
<dbReference type="SUPFAM" id="SSF46785">
    <property type="entry name" value="Winged helix' DNA-binding domain"/>
    <property type="match status" value="1"/>
</dbReference>
<dbReference type="Pfam" id="PF07729">
    <property type="entry name" value="FCD"/>
    <property type="match status" value="1"/>
</dbReference>
<evidence type="ECO:0000256" key="3">
    <source>
        <dbReference type="ARBA" id="ARBA00023163"/>
    </source>
</evidence>
<evidence type="ECO:0000259" key="4">
    <source>
        <dbReference type="PROSITE" id="PS50949"/>
    </source>
</evidence>
<dbReference type="CDD" id="cd07377">
    <property type="entry name" value="WHTH_GntR"/>
    <property type="match status" value="1"/>
</dbReference>
<evidence type="ECO:0000256" key="2">
    <source>
        <dbReference type="ARBA" id="ARBA00023125"/>
    </source>
</evidence>
<protein>
    <submittedName>
        <fullName evidence="5">GntR family transcriptional regulator</fullName>
    </submittedName>
</protein>
<dbReference type="SUPFAM" id="SSF48008">
    <property type="entry name" value="GntR ligand-binding domain-like"/>
    <property type="match status" value="1"/>
</dbReference>
<dbReference type="PRINTS" id="PR00035">
    <property type="entry name" value="HTHGNTR"/>
</dbReference>
<dbReference type="EMBL" id="JAICBX010000001">
    <property type="protein sequence ID" value="MBW8635935.1"/>
    <property type="molecule type" value="Genomic_DNA"/>
</dbReference>
<dbReference type="InterPro" id="IPR036388">
    <property type="entry name" value="WH-like_DNA-bd_sf"/>
</dbReference>
<comment type="caution">
    <text evidence="5">The sequence shown here is derived from an EMBL/GenBank/DDBJ whole genome shotgun (WGS) entry which is preliminary data.</text>
</comment>
<sequence>MTERTADRIREELEQSIIGGAFADGERLDEVSLSEQFNVSRTPVREALHALSASGLVEQLPRRGAFVRYPSFRRTIEMFEVMAELEGMCGRLAARRMTDSGIVAIEKAMQGCEAAHLAGDTDQYYRENETFHHLIYAASGNTFLSGEASKLHRRLRPFRRLQLRVRNRMRQSLNEHRDIVEAIRSGDADLTGRLMHDHVAIQGEKFNDLMASYDEARAG</sequence>
<dbReference type="PANTHER" id="PTHR43537:SF49">
    <property type="entry name" value="TRANSCRIPTIONAL REGULATORY PROTEIN"/>
    <property type="match status" value="1"/>
</dbReference>
<gene>
    <name evidence="5" type="ORF">K1W69_01965</name>
</gene>
<dbReference type="InterPro" id="IPR011711">
    <property type="entry name" value="GntR_C"/>
</dbReference>
<dbReference type="InterPro" id="IPR008920">
    <property type="entry name" value="TF_FadR/GntR_C"/>
</dbReference>
<keyword evidence="6" id="KW-1185">Reference proteome</keyword>
<dbReference type="RefSeq" id="WP_220226652.1">
    <property type="nucleotide sequence ID" value="NZ_JAICBX010000001.1"/>
</dbReference>
<dbReference type="GO" id="GO:0003700">
    <property type="term" value="F:DNA-binding transcription factor activity"/>
    <property type="evidence" value="ECO:0007669"/>
    <property type="project" value="InterPro"/>
</dbReference>
<dbReference type="GO" id="GO:0003677">
    <property type="term" value="F:DNA binding"/>
    <property type="evidence" value="ECO:0007669"/>
    <property type="project" value="UniProtKB-KW"/>
</dbReference>
<dbReference type="Proteomes" id="UP001196509">
    <property type="component" value="Unassembled WGS sequence"/>
</dbReference>
<keyword evidence="1" id="KW-0805">Transcription regulation</keyword>
<evidence type="ECO:0000313" key="5">
    <source>
        <dbReference type="EMBL" id="MBW8635935.1"/>
    </source>
</evidence>
<dbReference type="SMART" id="SM00895">
    <property type="entry name" value="FCD"/>
    <property type="match status" value="1"/>
</dbReference>
<dbReference type="PROSITE" id="PS50949">
    <property type="entry name" value="HTH_GNTR"/>
    <property type="match status" value="1"/>
</dbReference>
<accession>A0AAE2ZJX0</accession>
<dbReference type="Pfam" id="PF00392">
    <property type="entry name" value="GntR"/>
    <property type="match status" value="1"/>
</dbReference>
<dbReference type="AlphaFoldDB" id="A0AAE2ZJX0"/>
<dbReference type="InterPro" id="IPR036390">
    <property type="entry name" value="WH_DNA-bd_sf"/>
</dbReference>
<dbReference type="SMART" id="SM00345">
    <property type="entry name" value="HTH_GNTR"/>
    <property type="match status" value="1"/>
</dbReference>